<organism evidence="1 2">
    <name type="scientific">Bombella pluederhausensis</name>
    <dbReference type="NCBI Taxonomy" id="2967336"/>
    <lineage>
        <taxon>Bacteria</taxon>
        <taxon>Pseudomonadati</taxon>
        <taxon>Pseudomonadota</taxon>
        <taxon>Alphaproteobacteria</taxon>
        <taxon>Acetobacterales</taxon>
        <taxon>Acetobacteraceae</taxon>
        <taxon>Bombella</taxon>
    </lineage>
</organism>
<sequence>MSPPFSPETPTSPPQEVWLLDATGRILDHDPLGDRIIRKPFDARTLPGLSLILSAPLPQDDMATPVRARFQKRVSLPFPLPDVELTFIPPTLVTLHATEEVSQGWLGEPSDTSEAHFIPLTRDGFLGLAMLFNPVMAKVTDSSEADIAPANFVSDIPYGFALGTIAFSLSDNLNTLIQLGHLPQGQETQMSLQQVDTHQEHSFTIRRSS</sequence>
<dbReference type="EMBL" id="JANIDY010000003">
    <property type="protein sequence ID" value="MCX5618348.1"/>
    <property type="molecule type" value="Genomic_DNA"/>
</dbReference>
<proteinExistence type="predicted"/>
<protein>
    <submittedName>
        <fullName evidence="1">Uncharacterized protein</fullName>
    </submittedName>
</protein>
<accession>A0ABT3WI48</accession>
<name>A0ABT3WI48_9PROT</name>
<gene>
    <name evidence="1" type="ORF">NQF86_06670</name>
</gene>
<dbReference type="RefSeq" id="WP_266116860.1">
    <property type="nucleotide sequence ID" value="NZ_JANIDY010000003.1"/>
</dbReference>
<keyword evidence="2" id="KW-1185">Reference proteome</keyword>
<evidence type="ECO:0000313" key="2">
    <source>
        <dbReference type="Proteomes" id="UP001165576"/>
    </source>
</evidence>
<comment type="caution">
    <text evidence="1">The sequence shown here is derived from an EMBL/GenBank/DDBJ whole genome shotgun (WGS) entry which is preliminary data.</text>
</comment>
<dbReference type="Proteomes" id="UP001165576">
    <property type="component" value="Unassembled WGS sequence"/>
</dbReference>
<reference evidence="1" key="1">
    <citation type="submission" date="2022-07" db="EMBL/GenBank/DDBJ databases">
        <title>Bombella genomes.</title>
        <authorList>
            <person name="Harer L."/>
            <person name="Styblova S."/>
            <person name="Ehrmann M."/>
        </authorList>
    </citation>
    <scope>NUCLEOTIDE SEQUENCE</scope>
    <source>
        <strain evidence="1">TMW 2.2543</strain>
    </source>
</reference>
<evidence type="ECO:0000313" key="1">
    <source>
        <dbReference type="EMBL" id="MCX5618348.1"/>
    </source>
</evidence>